<proteinExistence type="predicted"/>
<evidence type="ECO:0000313" key="2">
    <source>
        <dbReference type="Proteomes" id="UP000035800"/>
    </source>
</evidence>
<dbReference type="AlphaFoldDB" id="K8Y5Y6"/>
<dbReference type="KEGG" id="lst:LSS_14396"/>
<dbReference type="EMBL" id="CP006694">
    <property type="protein sequence ID" value="EKT86047.1"/>
    <property type="molecule type" value="Genomic_DNA"/>
</dbReference>
<name>K8Y5Y6_9LEPT</name>
<accession>K8Y5Y6</accession>
<reference evidence="1 2" key="2">
    <citation type="journal article" date="2014" name="Emerg. Microbes Infect.">
        <title>Potential impact on kidney infection: a whole-genome analysis of Leptospira santarosai serovar Shermani.</title>
        <authorList>
            <person name="Chou L.F."/>
            <person name="Chen T.W."/>
            <person name="Ko Y.C."/>
            <person name="Pan M.J."/>
            <person name="Tian Y.C."/>
            <person name="Chiu C.H."/>
            <person name="Tang P."/>
            <person name="Hung C.C."/>
            <person name="Yang C.W."/>
        </authorList>
    </citation>
    <scope>NUCLEOTIDE SEQUENCE</scope>
    <source>
        <strain evidence="1 2">LT 821</strain>
    </source>
</reference>
<protein>
    <submittedName>
        <fullName evidence="1">Uncharacterized protein</fullName>
    </submittedName>
</protein>
<reference evidence="1 2" key="1">
    <citation type="journal article" date="2012" name="Gene">
        <title>Sequence of Leptospira santarosai serovar Shermani genome and prediction of virulence-associated genes.</title>
        <authorList>
            <person name="Chou L.F."/>
            <person name="Chen Y.T."/>
            <person name="Lu C.W."/>
            <person name="Ko Y.C."/>
            <person name="Tang C.Y."/>
            <person name="Pan M.J."/>
            <person name="Tian Y.C."/>
            <person name="Chiu C.H."/>
            <person name="Hung C.C."/>
            <person name="Yang C.W."/>
        </authorList>
    </citation>
    <scope>NUCLEOTIDE SEQUENCE [LARGE SCALE GENOMIC DNA]</scope>
    <source>
        <strain evidence="1">LT 821</strain>
    </source>
</reference>
<gene>
    <name evidence="1" type="ORF">LSS_14396</name>
</gene>
<organism evidence="1 2">
    <name type="scientific">Leptospira santarosai serovar Shermani str. LT 821</name>
    <dbReference type="NCBI Taxonomy" id="758847"/>
    <lineage>
        <taxon>Bacteria</taxon>
        <taxon>Pseudomonadati</taxon>
        <taxon>Spirochaetota</taxon>
        <taxon>Spirochaetia</taxon>
        <taxon>Leptospirales</taxon>
        <taxon>Leptospiraceae</taxon>
        <taxon>Leptospira</taxon>
    </lineage>
</organism>
<evidence type="ECO:0000313" key="1">
    <source>
        <dbReference type="EMBL" id="EKT86047.1"/>
    </source>
</evidence>
<dbReference type="Proteomes" id="UP000035800">
    <property type="component" value="Chromosome I"/>
</dbReference>
<sequence length="36" mass="4165">MFYSEKIIDSLKRFLLCGKTLVKDYGGFVFTVCLKT</sequence>